<keyword evidence="2" id="KW-0012">Acyltransferase</keyword>
<keyword evidence="2" id="KW-0808">Transferase</keyword>
<evidence type="ECO:0000313" key="3">
    <source>
        <dbReference type="Proteomes" id="UP000187608"/>
    </source>
</evidence>
<dbReference type="GO" id="GO:0016746">
    <property type="term" value="F:acyltransferase activity"/>
    <property type="evidence" value="ECO:0007669"/>
    <property type="project" value="UniProtKB-KW"/>
</dbReference>
<organism evidence="2 3">
    <name type="scientific">Salimicrobium flavidum</name>
    <dbReference type="NCBI Taxonomy" id="570947"/>
    <lineage>
        <taxon>Bacteria</taxon>
        <taxon>Bacillati</taxon>
        <taxon>Bacillota</taxon>
        <taxon>Bacilli</taxon>
        <taxon>Bacillales</taxon>
        <taxon>Bacillaceae</taxon>
        <taxon>Salimicrobium</taxon>
    </lineage>
</organism>
<sequence length="212" mass="24706">MKRSTKNRWVESGFRTVSRTLLRQEFHSISVSVTDHPLPSYGIFLMNHSSWWDGLLAHLINDKVLKTDAHIMIDEEGMNRFPVFSYVGGFSVDQSSLSHTKNSLLYAEDLLKQKKGVFLFPQGDEQHQELRPLKFLKGAAFLMKRVPSVPVTPILFYYSFGHYKKPEVYIKIGVPIWEYLPVQKWETIMEQELDSLKQKVIKEDFHSFTPLL</sequence>
<evidence type="ECO:0000259" key="1">
    <source>
        <dbReference type="SMART" id="SM00563"/>
    </source>
</evidence>
<dbReference type="Proteomes" id="UP000187608">
    <property type="component" value="Unassembled WGS sequence"/>
</dbReference>
<dbReference type="SMART" id="SM00563">
    <property type="entry name" value="PlsC"/>
    <property type="match status" value="1"/>
</dbReference>
<proteinExistence type="predicted"/>
<evidence type="ECO:0000313" key="2">
    <source>
        <dbReference type="EMBL" id="SIS38258.1"/>
    </source>
</evidence>
<dbReference type="AlphaFoldDB" id="A0A1N7IME4"/>
<reference evidence="3" key="1">
    <citation type="submission" date="2017-01" db="EMBL/GenBank/DDBJ databases">
        <authorList>
            <person name="Varghese N."/>
            <person name="Submissions S."/>
        </authorList>
    </citation>
    <scope>NUCLEOTIDE SEQUENCE [LARGE SCALE GENOMIC DNA]</scope>
    <source>
        <strain evidence="3">DSM 23127</strain>
    </source>
</reference>
<dbReference type="InterPro" id="IPR002123">
    <property type="entry name" value="Plipid/glycerol_acylTrfase"/>
</dbReference>
<protein>
    <submittedName>
        <fullName evidence="2">1-acyl-sn-glycerol-3-phosphate acyltransferase</fullName>
    </submittedName>
</protein>
<dbReference type="EMBL" id="FTOC01000001">
    <property type="protein sequence ID" value="SIS38258.1"/>
    <property type="molecule type" value="Genomic_DNA"/>
</dbReference>
<dbReference type="Pfam" id="PF01553">
    <property type="entry name" value="Acyltransferase"/>
    <property type="match status" value="1"/>
</dbReference>
<dbReference type="STRING" id="570947.SAMN05421687_101562"/>
<accession>A0A1N7IME4</accession>
<dbReference type="RefSeq" id="WP_076556813.1">
    <property type="nucleotide sequence ID" value="NZ_FTOC01000001.1"/>
</dbReference>
<keyword evidence="3" id="KW-1185">Reference proteome</keyword>
<dbReference type="CDD" id="cd06551">
    <property type="entry name" value="LPLAT"/>
    <property type="match status" value="1"/>
</dbReference>
<dbReference type="SUPFAM" id="SSF69593">
    <property type="entry name" value="Glycerol-3-phosphate (1)-acyltransferase"/>
    <property type="match status" value="1"/>
</dbReference>
<name>A0A1N7IME4_9BACI</name>
<feature type="domain" description="Phospholipid/glycerol acyltransferase" evidence="1">
    <location>
        <begin position="42"/>
        <end position="159"/>
    </location>
</feature>
<dbReference type="OrthoDB" id="152799at2"/>
<gene>
    <name evidence="2" type="ORF">SAMN05421687_101562</name>
</gene>